<dbReference type="GO" id="GO:0043005">
    <property type="term" value="C:neuron projection"/>
    <property type="evidence" value="ECO:0007669"/>
    <property type="project" value="TreeGrafter"/>
</dbReference>
<dbReference type="Pfam" id="PF00755">
    <property type="entry name" value="Carn_acyltransf"/>
    <property type="match status" value="1"/>
</dbReference>
<dbReference type="Proteomes" id="UP001374579">
    <property type="component" value="Unassembled WGS sequence"/>
</dbReference>
<proteinExistence type="predicted"/>
<evidence type="ECO:0000313" key="5">
    <source>
        <dbReference type="EMBL" id="KAK7112071.1"/>
    </source>
</evidence>
<comment type="pathway">
    <text evidence="1">Lipid metabolism; fatty acid beta-oxidation.</text>
</comment>
<dbReference type="GO" id="GO:0004102">
    <property type="term" value="F:choline O-acetyltransferase activity"/>
    <property type="evidence" value="ECO:0007669"/>
    <property type="project" value="TreeGrafter"/>
</dbReference>
<accession>A0AAN9BV96</accession>
<comment type="catalytic activity">
    <reaction evidence="3">
        <text>4,8-dimethylnonanoyl-CoA + (R)-carnitine = O-4,8-dimethylnonanoyl-(R)-carnitine + CoA</text>
        <dbReference type="Rhea" id="RHEA:44860"/>
        <dbReference type="ChEBI" id="CHEBI:16347"/>
        <dbReference type="ChEBI" id="CHEBI:57287"/>
        <dbReference type="ChEBI" id="CHEBI:77061"/>
        <dbReference type="ChEBI" id="CHEBI:84654"/>
    </reaction>
</comment>
<evidence type="ECO:0000259" key="4">
    <source>
        <dbReference type="Pfam" id="PF00755"/>
    </source>
</evidence>
<dbReference type="GO" id="GO:0008292">
    <property type="term" value="P:acetylcholine biosynthetic process"/>
    <property type="evidence" value="ECO:0007669"/>
    <property type="project" value="TreeGrafter"/>
</dbReference>
<dbReference type="Gene3D" id="1.10.275.20">
    <property type="entry name" value="Choline/Carnitine o-acyltransferase"/>
    <property type="match status" value="1"/>
</dbReference>
<comment type="caution">
    <text evidence="5">The sequence shown here is derived from an EMBL/GenBank/DDBJ whole genome shotgun (WGS) entry which is preliminary data.</text>
</comment>
<evidence type="ECO:0000256" key="2">
    <source>
        <dbReference type="ARBA" id="ARBA00023315"/>
    </source>
</evidence>
<dbReference type="SUPFAM" id="SSF52777">
    <property type="entry name" value="CoA-dependent acyltransferases"/>
    <property type="match status" value="1"/>
</dbReference>
<keyword evidence="6" id="KW-1185">Reference proteome</keyword>
<dbReference type="InterPro" id="IPR039551">
    <property type="entry name" value="Cho/carn_acyl_trans"/>
</dbReference>
<sequence length="130" mass="15313">MLTPPFQKPLPKLPVPDLSDTLNKYLTLLSTVVSEEELEVTRHNVEDLLKPGGWGEKLQDHLFKRREATDNWVYDWWLEDMYMKLRLALPINSNPGMLFPRQRFTGQQEQLSYASKFLCGLLDYKIMIDR</sequence>
<dbReference type="PROSITE" id="PS00439">
    <property type="entry name" value="ACYLTRANSF_C_1"/>
    <property type="match status" value="1"/>
</dbReference>
<evidence type="ECO:0000256" key="3">
    <source>
        <dbReference type="ARBA" id="ARBA00048999"/>
    </source>
</evidence>
<gene>
    <name evidence="5" type="ORF">V1264_011581</name>
</gene>
<protein>
    <recommendedName>
        <fullName evidence="4">Choline/carnitine acyltransferase domain-containing protein</fullName>
    </recommendedName>
</protein>
<dbReference type="PANTHER" id="PTHR22589:SF14">
    <property type="entry name" value="CHOLINE O-ACETYLTRANSFERASE"/>
    <property type="match status" value="1"/>
</dbReference>
<organism evidence="5 6">
    <name type="scientific">Littorina saxatilis</name>
    <dbReference type="NCBI Taxonomy" id="31220"/>
    <lineage>
        <taxon>Eukaryota</taxon>
        <taxon>Metazoa</taxon>
        <taxon>Spiralia</taxon>
        <taxon>Lophotrochozoa</taxon>
        <taxon>Mollusca</taxon>
        <taxon>Gastropoda</taxon>
        <taxon>Caenogastropoda</taxon>
        <taxon>Littorinimorpha</taxon>
        <taxon>Littorinoidea</taxon>
        <taxon>Littorinidae</taxon>
        <taxon>Littorina</taxon>
    </lineage>
</organism>
<dbReference type="InterPro" id="IPR042572">
    <property type="entry name" value="Carn_acyl_trans_N"/>
</dbReference>
<keyword evidence="2" id="KW-0012">Acyltransferase</keyword>
<dbReference type="InterPro" id="IPR000542">
    <property type="entry name" value="Carn_acyl_trans"/>
</dbReference>
<evidence type="ECO:0000256" key="1">
    <source>
        <dbReference type="ARBA" id="ARBA00005005"/>
    </source>
</evidence>
<name>A0AAN9BV96_9CAEN</name>
<feature type="domain" description="Choline/carnitine acyltransferase" evidence="4">
    <location>
        <begin position="13"/>
        <end position="130"/>
    </location>
</feature>
<reference evidence="5 6" key="1">
    <citation type="submission" date="2024-02" db="EMBL/GenBank/DDBJ databases">
        <title>Chromosome-scale genome assembly of the rough periwinkle Littorina saxatilis.</title>
        <authorList>
            <person name="De Jode A."/>
            <person name="Faria R."/>
            <person name="Formenti G."/>
            <person name="Sims Y."/>
            <person name="Smith T.P."/>
            <person name="Tracey A."/>
            <person name="Wood J.M.D."/>
            <person name="Zagrodzka Z.B."/>
            <person name="Johannesson K."/>
            <person name="Butlin R.K."/>
            <person name="Leder E.H."/>
        </authorList>
    </citation>
    <scope>NUCLEOTIDE SEQUENCE [LARGE SCALE GENOMIC DNA]</scope>
    <source>
        <strain evidence="5">Snail1</strain>
        <tissue evidence="5">Muscle</tissue>
    </source>
</reference>
<evidence type="ECO:0000313" key="6">
    <source>
        <dbReference type="Proteomes" id="UP001374579"/>
    </source>
</evidence>
<dbReference type="GO" id="GO:0007274">
    <property type="term" value="P:neuromuscular synaptic transmission"/>
    <property type="evidence" value="ECO:0007669"/>
    <property type="project" value="TreeGrafter"/>
</dbReference>
<dbReference type="GO" id="GO:0045202">
    <property type="term" value="C:synapse"/>
    <property type="evidence" value="ECO:0007669"/>
    <property type="project" value="GOC"/>
</dbReference>
<dbReference type="PANTHER" id="PTHR22589">
    <property type="entry name" value="CARNITINE O-ACYLTRANSFERASE"/>
    <property type="match status" value="1"/>
</dbReference>
<keyword evidence="2" id="KW-0808">Transferase</keyword>
<dbReference type="EMBL" id="JBAMIC010000002">
    <property type="protein sequence ID" value="KAK7112071.1"/>
    <property type="molecule type" value="Genomic_DNA"/>
</dbReference>
<dbReference type="GO" id="GO:0005737">
    <property type="term" value="C:cytoplasm"/>
    <property type="evidence" value="ECO:0007669"/>
    <property type="project" value="TreeGrafter"/>
</dbReference>
<dbReference type="AlphaFoldDB" id="A0AAN9BV96"/>